<protein>
    <recommendedName>
        <fullName evidence="4">Sugar-binding protein</fullName>
    </recommendedName>
</protein>
<evidence type="ECO:0000256" key="1">
    <source>
        <dbReference type="SAM" id="SignalP"/>
    </source>
</evidence>
<dbReference type="Proteomes" id="UP000479293">
    <property type="component" value="Unassembled WGS sequence"/>
</dbReference>
<dbReference type="AlphaFoldDB" id="A0A7C9BD74"/>
<evidence type="ECO:0000313" key="2">
    <source>
        <dbReference type="EMBL" id="MPR31923.1"/>
    </source>
</evidence>
<keyword evidence="1" id="KW-0732">Signal</keyword>
<feature type="signal peptide" evidence="1">
    <location>
        <begin position="1"/>
        <end position="24"/>
    </location>
</feature>
<reference evidence="2 3" key="1">
    <citation type="submission" date="2019-10" db="EMBL/GenBank/DDBJ databases">
        <title>Draft Genome Sequence of Cytophagaceae sp. SJW1-29.</title>
        <authorList>
            <person name="Choi A."/>
        </authorList>
    </citation>
    <scope>NUCLEOTIDE SEQUENCE [LARGE SCALE GENOMIC DNA]</scope>
    <source>
        <strain evidence="2 3">SJW1-29</strain>
    </source>
</reference>
<organism evidence="2 3">
    <name type="scientific">Salmonirosea aquatica</name>
    <dbReference type="NCBI Taxonomy" id="2654236"/>
    <lineage>
        <taxon>Bacteria</taxon>
        <taxon>Pseudomonadati</taxon>
        <taxon>Bacteroidota</taxon>
        <taxon>Cytophagia</taxon>
        <taxon>Cytophagales</taxon>
        <taxon>Spirosomataceae</taxon>
        <taxon>Salmonirosea</taxon>
    </lineage>
</organism>
<proteinExistence type="predicted"/>
<dbReference type="EMBL" id="WHLY01000001">
    <property type="protein sequence ID" value="MPR31923.1"/>
    <property type="molecule type" value="Genomic_DNA"/>
</dbReference>
<name>A0A7C9BD74_9BACT</name>
<feature type="chain" id="PRO_5028925400" description="Sugar-binding protein" evidence="1">
    <location>
        <begin position="25"/>
        <end position="1105"/>
    </location>
</feature>
<comment type="caution">
    <text evidence="2">The sequence shown here is derived from an EMBL/GenBank/DDBJ whole genome shotgun (WGS) entry which is preliminary data.</text>
</comment>
<gene>
    <name evidence="2" type="ORF">GBK04_00805</name>
</gene>
<dbReference type="RefSeq" id="WP_152756018.1">
    <property type="nucleotide sequence ID" value="NZ_WHLY01000001.1"/>
</dbReference>
<keyword evidence="3" id="KW-1185">Reference proteome</keyword>
<evidence type="ECO:0000313" key="3">
    <source>
        <dbReference type="Proteomes" id="UP000479293"/>
    </source>
</evidence>
<evidence type="ECO:0008006" key="4">
    <source>
        <dbReference type="Google" id="ProtNLM"/>
    </source>
</evidence>
<accession>A0A7C9BD74</accession>
<sequence>MKKIYLLFLLLALQLLGGMQHTLAQVGSVNHATGTLGVNIPIYTLTEGNLSVPISLSYDGSGVLVESAATNVGLNWQLNAGGFISREVRGIPDESSSGFVDYAQGYSTFGYPTSTSFGLFKDFEPDIFTLSLNGRIVRFIIKPDTQRSEVLLLNDNTDIRIEIVDQGDRTTNGAGVCNVYAAPLERILCHNSWRVGQFVVTTPDGIRYYFGTKATDREYVLSLNTLERYSEGVTGDIVAATTKPVKWYMSAIEQPKGSKDAGGQFTAAPYQRIEFSYTRSTQRLEALRYDKESSLATAVCNEIPKKIEEAEMTQEQKNISFLYKCDLNAIESANVKVIFNSGGLIAPSTVQPVNHIDSNGNPNTDLLPGWPSSYGNGFSPFNETERWDLKAVGFNYQQRVKLGDPEPNVVWSQGEFSKTKALNNIILWDKATGKRTGFFLYHGYFKEYRYYFNHDPNVNKYVTQEVPNSRLKLQGVYPIEFDNDNPYVFKLLPGYVFNHNGGQKPDHIADLLPEKQSLARDHWGYFNGADDNMAKKVGYRLEGILVYCDYPRNTDLTPRYEKARAGALSLVRLPTGGTESYEYELHDCMNYADANGLNKVGGLRIRTIRQFEPATQSERTVRLEYGTKANQAVSSGVLPVLPTYRADFGGQSYIHVNAYAMMTSRFLSNSYITYGEVRETVEGNSNGKTARNGYTEYEFHNLETTRSAATRLDAKIPANLAGFWHSDAVLKEEFIRGSPKSVRHYNAQGGLVNEEDWKYDVQNLTDTRNISGALDIASEYKLDNSPIVKLGNVTSVGAQSLVAIAWANTPYSIYINLASSIIQKITEWIYGGVPPLDHSTYRITPYRVPFADIRLMTNTAMAFDHEGQNPIETTTQYEYLSPNHRQATDIKNYRSHNNGTVLDELLAETTLVYSRDYKDCSQTNASTTALTGLYFRDMNVPIEVVTKRKGRVTGGTFYEYHDKSAGREGLLRTVHSLELSQPLATFSPAGCTVAKNAAYQPTVSITDYNERGLPRVISSTREGGTTTVSYGVNHYLPTSVSYGTGGKTFTSTREYAVPLWGVSKVQGVSGSFTSVTYDDLGRPLLVKDQDGNLVKSYKYKEANPQ</sequence>